<dbReference type="EMBL" id="MFUW01000011">
    <property type="protein sequence ID" value="OGI90468.1"/>
    <property type="molecule type" value="Genomic_DNA"/>
</dbReference>
<dbReference type="Pfam" id="PF20803">
    <property type="entry name" value="PaaX_M"/>
    <property type="match status" value="1"/>
</dbReference>
<evidence type="ECO:0000313" key="2">
    <source>
        <dbReference type="EMBL" id="OGI90468.1"/>
    </source>
</evidence>
<protein>
    <recommendedName>
        <fullName evidence="1">Transcriptional repressor PaaX-like central Cas2-like domain-containing protein</fullName>
    </recommendedName>
</protein>
<name>A0A1F6X921_9BACT</name>
<evidence type="ECO:0000259" key="1">
    <source>
        <dbReference type="Pfam" id="PF20803"/>
    </source>
</evidence>
<proteinExistence type="predicted"/>
<gene>
    <name evidence="2" type="ORF">A2911_00690</name>
</gene>
<feature type="domain" description="Transcriptional repressor PaaX-like central Cas2-like" evidence="1">
    <location>
        <begin position="95"/>
        <end position="158"/>
    </location>
</feature>
<sequence length="161" mass="19152">MQKHWTEEASFGDLIISHLLSCSSIKIQRKILFDLVKKKRGLNKQLFNNNLYRLKDKGVLNFDSDKNILINRNGLNQHVTFRLIQDKPVGDIKVMVLFDIPEKKRKIRNWLRSQLKFWEFEMIQQSVWLGKGPLPKEFRERLHFFGINKCVKTLKVQSTKI</sequence>
<evidence type="ECO:0000313" key="3">
    <source>
        <dbReference type="Proteomes" id="UP000176814"/>
    </source>
</evidence>
<dbReference type="InterPro" id="IPR048846">
    <property type="entry name" value="PaaX-like_central"/>
</dbReference>
<accession>A0A1F6X921</accession>
<dbReference type="Proteomes" id="UP000176814">
    <property type="component" value="Unassembled WGS sequence"/>
</dbReference>
<dbReference type="AlphaFoldDB" id="A0A1F6X921"/>
<organism evidence="2 3">
    <name type="scientific">Candidatus Nomurabacteria bacterium RIFCSPLOWO2_01_FULL_40_15</name>
    <dbReference type="NCBI Taxonomy" id="1801772"/>
    <lineage>
        <taxon>Bacteria</taxon>
        <taxon>Candidatus Nomuraibacteriota</taxon>
    </lineage>
</organism>
<reference evidence="2 3" key="1">
    <citation type="journal article" date="2016" name="Nat. Commun.">
        <title>Thousands of microbial genomes shed light on interconnected biogeochemical processes in an aquifer system.</title>
        <authorList>
            <person name="Anantharaman K."/>
            <person name="Brown C.T."/>
            <person name="Hug L.A."/>
            <person name="Sharon I."/>
            <person name="Castelle C.J."/>
            <person name="Probst A.J."/>
            <person name="Thomas B.C."/>
            <person name="Singh A."/>
            <person name="Wilkins M.J."/>
            <person name="Karaoz U."/>
            <person name="Brodie E.L."/>
            <person name="Williams K.H."/>
            <person name="Hubbard S.S."/>
            <person name="Banfield J.F."/>
        </authorList>
    </citation>
    <scope>NUCLEOTIDE SEQUENCE [LARGE SCALE GENOMIC DNA]</scope>
</reference>
<comment type="caution">
    <text evidence="2">The sequence shown here is derived from an EMBL/GenBank/DDBJ whole genome shotgun (WGS) entry which is preliminary data.</text>
</comment>